<name>A0A4Q6XPQ7_9SPHI</name>
<comment type="similarity">
    <text evidence="1">Belongs to the short-chain dehydrogenases/reductases (SDR) family.</text>
</comment>
<evidence type="ECO:0000313" key="4">
    <source>
        <dbReference type="Proteomes" id="UP000292855"/>
    </source>
</evidence>
<dbReference type="RefSeq" id="WP_130141266.1">
    <property type="nucleotide sequence ID" value="NZ_SGIT01000002.1"/>
</dbReference>
<evidence type="ECO:0000256" key="2">
    <source>
        <dbReference type="ARBA" id="ARBA00023002"/>
    </source>
</evidence>
<dbReference type="Gene3D" id="3.40.50.720">
    <property type="entry name" value="NAD(P)-binding Rossmann-like Domain"/>
    <property type="match status" value="1"/>
</dbReference>
<dbReference type="OrthoDB" id="9788235at2"/>
<dbReference type="Pfam" id="PF13561">
    <property type="entry name" value="adh_short_C2"/>
    <property type="match status" value="1"/>
</dbReference>
<reference evidence="3 4" key="1">
    <citation type="submission" date="2019-02" db="EMBL/GenBank/DDBJ databases">
        <authorList>
            <person name="Li Y."/>
        </authorList>
    </citation>
    <scope>NUCLEOTIDE SEQUENCE [LARGE SCALE GENOMIC DNA]</scope>
    <source>
        <strain evidence="3 4">30C10-4-7</strain>
    </source>
</reference>
<accession>A0A4Q6XPQ7</accession>
<dbReference type="EMBL" id="SGIT01000002">
    <property type="protein sequence ID" value="RZF59344.1"/>
    <property type="molecule type" value="Genomic_DNA"/>
</dbReference>
<dbReference type="Proteomes" id="UP000292855">
    <property type="component" value="Unassembled WGS sequence"/>
</dbReference>
<proteinExistence type="inferred from homology"/>
<dbReference type="AlphaFoldDB" id="A0A4Q6XPQ7"/>
<dbReference type="PANTHER" id="PTHR42760">
    <property type="entry name" value="SHORT-CHAIN DEHYDROGENASES/REDUCTASES FAMILY MEMBER"/>
    <property type="match status" value="1"/>
</dbReference>
<dbReference type="PANTHER" id="PTHR42760:SF133">
    <property type="entry name" value="3-OXOACYL-[ACYL-CARRIER-PROTEIN] REDUCTASE"/>
    <property type="match status" value="1"/>
</dbReference>
<protein>
    <submittedName>
        <fullName evidence="3">SDR family oxidoreductase</fullName>
    </submittedName>
</protein>
<evidence type="ECO:0000313" key="3">
    <source>
        <dbReference type="EMBL" id="RZF59344.1"/>
    </source>
</evidence>
<dbReference type="InterPro" id="IPR036291">
    <property type="entry name" value="NAD(P)-bd_dom_sf"/>
</dbReference>
<gene>
    <name evidence="3" type="ORF">EWE74_09170</name>
</gene>
<organism evidence="3 4">
    <name type="scientific">Sphingobacterium corticibacterium</name>
    <dbReference type="NCBI Taxonomy" id="2484746"/>
    <lineage>
        <taxon>Bacteria</taxon>
        <taxon>Pseudomonadati</taxon>
        <taxon>Bacteroidota</taxon>
        <taxon>Sphingobacteriia</taxon>
        <taxon>Sphingobacteriales</taxon>
        <taxon>Sphingobacteriaceae</taxon>
        <taxon>Sphingobacterium</taxon>
    </lineage>
</organism>
<dbReference type="SUPFAM" id="SSF51735">
    <property type="entry name" value="NAD(P)-binding Rossmann-fold domains"/>
    <property type="match status" value="1"/>
</dbReference>
<comment type="caution">
    <text evidence="3">The sequence shown here is derived from an EMBL/GenBank/DDBJ whole genome shotgun (WGS) entry which is preliminary data.</text>
</comment>
<dbReference type="PRINTS" id="PR00081">
    <property type="entry name" value="GDHRDH"/>
</dbReference>
<keyword evidence="4" id="KW-1185">Reference proteome</keyword>
<dbReference type="GO" id="GO:0016616">
    <property type="term" value="F:oxidoreductase activity, acting on the CH-OH group of donors, NAD or NADP as acceptor"/>
    <property type="evidence" value="ECO:0007669"/>
    <property type="project" value="TreeGrafter"/>
</dbReference>
<sequence>MNVKELLSLKDKVIVVTGGSGNYGKCIVEGLAEAEATVITTSRDLQRAEVTAKGFREQDLDVHAMAVDQDDYESMLALKNNILVRYGRLDGFVNNAVSRPVKGYHAPIEQFEASMRSNATGMFFLLRELSDLIMQSGGGSVVSIASMMGMKGPDLSNYEGTTGMGDLPADYFFHNAGLINLSRYMAKMLVGKNIRFNCISPGGLFNNQPEQFVANYCKKVPLGRMANADDIKGLIVLLMSKAGEYINGENILLDGGLNA</sequence>
<dbReference type="InterPro" id="IPR002347">
    <property type="entry name" value="SDR_fam"/>
</dbReference>
<keyword evidence="2" id="KW-0560">Oxidoreductase</keyword>
<evidence type="ECO:0000256" key="1">
    <source>
        <dbReference type="ARBA" id="ARBA00006484"/>
    </source>
</evidence>